<keyword evidence="6" id="KW-0547">Nucleotide-binding</keyword>
<feature type="coiled-coil region" evidence="10">
    <location>
        <begin position="261"/>
        <end position="288"/>
    </location>
</feature>
<dbReference type="Pfam" id="PF13426">
    <property type="entry name" value="PAS_9"/>
    <property type="match status" value="1"/>
</dbReference>
<evidence type="ECO:0000256" key="8">
    <source>
        <dbReference type="ARBA" id="ARBA00022840"/>
    </source>
</evidence>
<keyword evidence="5" id="KW-0808">Transferase</keyword>
<organism evidence="16 17">
    <name type="scientific">Desulfosarcina widdelii</name>
    <dbReference type="NCBI Taxonomy" id="947919"/>
    <lineage>
        <taxon>Bacteria</taxon>
        <taxon>Pseudomonadati</taxon>
        <taxon>Thermodesulfobacteriota</taxon>
        <taxon>Desulfobacteria</taxon>
        <taxon>Desulfobacterales</taxon>
        <taxon>Desulfosarcinaceae</taxon>
        <taxon>Desulfosarcina</taxon>
    </lineage>
</organism>
<dbReference type="SUPFAM" id="SSF158472">
    <property type="entry name" value="HAMP domain-like"/>
    <property type="match status" value="1"/>
</dbReference>
<keyword evidence="7 16" id="KW-0418">Kinase</keyword>
<evidence type="ECO:0000256" key="10">
    <source>
        <dbReference type="SAM" id="Coils"/>
    </source>
</evidence>
<dbReference type="Gene3D" id="3.30.450.20">
    <property type="entry name" value="PAS domain"/>
    <property type="match status" value="2"/>
</dbReference>
<dbReference type="PROSITE" id="PS50113">
    <property type="entry name" value="PAC"/>
    <property type="match status" value="1"/>
</dbReference>
<dbReference type="InterPro" id="IPR036097">
    <property type="entry name" value="HisK_dim/P_sf"/>
</dbReference>
<comment type="subcellular location">
    <subcellularLocation>
        <location evidence="2">Membrane</location>
    </subcellularLocation>
</comment>
<dbReference type="SMART" id="SM00304">
    <property type="entry name" value="HAMP"/>
    <property type="match status" value="1"/>
</dbReference>
<evidence type="ECO:0000259" key="13">
    <source>
        <dbReference type="PROSITE" id="PS50112"/>
    </source>
</evidence>
<gene>
    <name evidence="16" type="ORF">DSCW_61080</name>
</gene>
<feature type="domain" description="PAS" evidence="13">
    <location>
        <begin position="400"/>
        <end position="458"/>
    </location>
</feature>
<dbReference type="Pfam" id="PF08448">
    <property type="entry name" value="PAS_4"/>
    <property type="match status" value="1"/>
</dbReference>
<dbReference type="CDD" id="cd06225">
    <property type="entry name" value="HAMP"/>
    <property type="match status" value="1"/>
</dbReference>
<dbReference type="PROSITE" id="PS50109">
    <property type="entry name" value="HIS_KIN"/>
    <property type="match status" value="1"/>
</dbReference>
<evidence type="ECO:0000256" key="11">
    <source>
        <dbReference type="SAM" id="Phobius"/>
    </source>
</evidence>
<keyword evidence="11" id="KW-0812">Transmembrane</keyword>
<dbReference type="Gene3D" id="3.30.565.10">
    <property type="entry name" value="Histidine kinase-like ATPase, C-terminal domain"/>
    <property type="match status" value="1"/>
</dbReference>
<dbReference type="Gene3D" id="6.10.340.10">
    <property type="match status" value="1"/>
</dbReference>
<evidence type="ECO:0000256" key="5">
    <source>
        <dbReference type="ARBA" id="ARBA00022679"/>
    </source>
</evidence>
<dbReference type="SUPFAM" id="SSF47384">
    <property type="entry name" value="Homodimeric domain of signal transducing histidine kinase"/>
    <property type="match status" value="1"/>
</dbReference>
<keyword evidence="11" id="KW-0472">Membrane</keyword>
<dbReference type="EMBL" id="AP021875">
    <property type="protein sequence ID" value="BBO78691.1"/>
    <property type="molecule type" value="Genomic_DNA"/>
</dbReference>
<dbReference type="SMART" id="SM00388">
    <property type="entry name" value="HisKA"/>
    <property type="match status" value="1"/>
</dbReference>
<dbReference type="InterPro" id="IPR005467">
    <property type="entry name" value="His_kinase_dom"/>
</dbReference>
<dbReference type="EC" id="2.7.13.3" evidence="3"/>
<dbReference type="CDD" id="cd00082">
    <property type="entry name" value="HisKA"/>
    <property type="match status" value="1"/>
</dbReference>
<dbReference type="SUPFAM" id="SSF55785">
    <property type="entry name" value="PYP-like sensor domain (PAS domain)"/>
    <property type="match status" value="2"/>
</dbReference>
<evidence type="ECO:0000259" key="12">
    <source>
        <dbReference type="PROSITE" id="PS50109"/>
    </source>
</evidence>
<protein>
    <recommendedName>
        <fullName evidence="3">histidine kinase</fullName>
        <ecNumber evidence="3">2.7.13.3</ecNumber>
    </recommendedName>
</protein>
<evidence type="ECO:0000256" key="9">
    <source>
        <dbReference type="ARBA" id="ARBA00023012"/>
    </source>
</evidence>
<dbReference type="InterPro" id="IPR003660">
    <property type="entry name" value="HAMP_dom"/>
</dbReference>
<feature type="transmembrane region" description="Helical" evidence="11">
    <location>
        <begin position="200"/>
        <end position="223"/>
    </location>
</feature>
<dbReference type="NCBIfam" id="TIGR00229">
    <property type="entry name" value="sensory_box"/>
    <property type="match status" value="1"/>
</dbReference>
<dbReference type="InterPro" id="IPR004358">
    <property type="entry name" value="Sig_transdc_His_kin-like_C"/>
</dbReference>
<dbReference type="Gene3D" id="3.30.450.290">
    <property type="match status" value="1"/>
</dbReference>
<dbReference type="GO" id="GO:0005524">
    <property type="term" value="F:ATP binding"/>
    <property type="evidence" value="ECO:0007669"/>
    <property type="project" value="UniProtKB-KW"/>
</dbReference>
<dbReference type="SMART" id="SM00387">
    <property type="entry name" value="HATPase_c"/>
    <property type="match status" value="1"/>
</dbReference>
<evidence type="ECO:0000256" key="7">
    <source>
        <dbReference type="ARBA" id="ARBA00022777"/>
    </source>
</evidence>
<dbReference type="AlphaFoldDB" id="A0A5K7ZFX3"/>
<dbReference type="InterPro" id="IPR003661">
    <property type="entry name" value="HisK_dim/P_dom"/>
</dbReference>
<sequence>MFNLIQNLRNSMASKLILAVGIVLLVTIATWSSFNIRNQKEKLMNNMVAGTDRLTTTIRLGTHYAMMLNSRDEINQIINNIGRQPEIKNIRIYNKEGEIKYSNRPEEVELTTNIKAEACHICHRTDPPMTEVPLEERTRIFFSDSGYRLLGIISPIRNEPGCATGDCHVHPEGKKILGALDVVISLEDTDREILMAERGIIGLAGFVFLITSAIIFIFVLRFVNYPIKRLIDGTRRIARGDYSTRVQIEKMDELGQMASAINQMSEEIASSQKELNKQRDEYQNLFEQVPCLITVQDSNYRLLRYNNEFARRFAPGPNDHCYHAYKGRDKKCKVCPVEKTFADGISHQTEERGVDKDGSPTHWLVRTSPIKDASGEIVAAMEISLDISQRRQLEEDLQRSEKKYHAIFSNIPNPVFVLDVDSLEIIDCNQSVTAVYGFPVEEITGRSFMTLFHPDERDHYAFKLVTCSVINQARHLDREGKGLFVNIRISPSEYSGRKVLLVTTSDITKRLEAEQQLIQASKMATLGEMATGVAHELNQPLSVIKTVSSFFMKKITAQEAIDPSTLNTMLSKVDGNVDRAAKIINHMRQFARKSDMELVPVQVNDVLKSAFEIFSQQLKVRGIQVVWEIDESIPRIHADPSRLEQVFINLLLNARDAIESRWGDRPAGDDEKEKTIRLWTRSDAGKVVCRICDTGTGIPENIVEKIFEPFFTTKEVGKGTGLGLSISYGIVKECGGTIEATPNEPNGTCFALRFPIIDEKAGVNGQKESASASERLKNE</sequence>
<feature type="transmembrane region" description="Helical" evidence="11">
    <location>
        <begin position="12"/>
        <end position="34"/>
    </location>
</feature>
<name>A0A5K7ZFX3_9BACT</name>
<dbReference type="Pfam" id="PF02518">
    <property type="entry name" value="HATPase_c"/>
    <property type="match status" value="1"/>
</dbReference>
<dbReference type="InterPro" id="IPR003594">
    <property type="entry name" value="HATPase_dom"/>
</dbReference>
<accession>A0A5K7ZFX3</accession>
<evidence type="ECO:0000259" key="15">
    <source>
        <dbReference type="PROSITE" id="PS50885"/>
    </source>
</evidence>
<dbReference type="InterPro" id="IPR035965">
    <property type="entry name" value="PAS-like_dom_sf"/>
</dbReference>
<dbReference type="CDD" id="cd00130">
    <property type="entry name" value="PAS"/>
    <property type="match status" value="1"/>
</dbReference>
<proteinExistence type="predicted"/>
<keyword evidence="17" id="KW-1185">Reference proteome</keyword>
<feature type="domain" description="HAMP" evidence="15">
    <location>
        <begin position="221"/>
        <end position="273"/>
    </location>
</feature>
<dbReference type="OrthoDB" id="9805967at2"/>
<keyword evidence="10" id="KW-0175">Coiled coil</keyword>
<evidence type="ECO:0000256" key="3">
    <source>
        <dbReference type="ARBA" id="ARBA00012438"/>
    </source>
</evidence>
<feature type="domain" description="Histidine kinase" evidence="12">
    <location>
        <begin position="532"/>
        <end position="758"/>
    </location>
</feature>
<dbReference type="Gene3D" id="1.10.287.130">
    <property type="match status" value="1"/>
</dbReference>
<dbReference type="Pfam" id="PF00512">
    <property type="entry name" value="HisKA"/>
    <property type="match status" value="1"/>
</dbReference>
<dbReference type="KEGG" id="dwd:DSCW_61080"/>
<dbReference type="InterPro" id="IPR000014">
    <property type="entry name" value="PAS"/>
</dbReference>
<dbReference type="GO" id="GO:0000155">
    <property type="term" value="F:phosphorelay sensor kinase activity"/>
    <property type="evidence" value="ECO:0007669"/>
    <property type="project" value="InterPro"/>
</dbReference>
<dbReference type="Proteomes" id="UP000427769">
    <property type="component" value="Chromosome"/>
</dbReference>
<dbReference type="PRINTS" id="PR00344">
    <property type="entry name" value="BCTRLSENSOR"/>
</dbReference>
<evidence type="ECO:0000259" key="14">
    <source>
        <dbReference type="PROSITE" id="PS50113"/>
    </source>
</evidence>
<dbReference type="Pfam" id="PF00672">
    <property type="entry name" value="HAMP"/>
    <property type="match status" value="1"/>
</dbReference>
<feature type="domain" description="PAC" evidence="14">
    <location>
        <begin position="347"/>
        <end position="399"/>
    </location>
</feature>
<dbReference type="InterPro" id="IPR000700">
    <property type="entry name" value="PAS-assoc_C"/>
</dbReference>
<dbReference type="SMART" id="SM00091">
    <property type="entry name" value="PAS"/>
    <property type="match status" value="1"/>
</dbReference>
<dbReference type="InterPro" id="IPR013656">
    <property type="entry name" value="PAS_4"/>
</dbReference>
<evidence type="ECO:0000256" key="6">
    <source>
        <dbReference type="ARBA" id="ARBA00022741"/>
    </source>
</evidence>
<dbReference type="PROSITE" id="PS50112">
    <property type="entry name" value="PAS"/>
    <property type="match status" value="1"/>
</dbReference>
<evidence type="ECO:0000256" key="2">
    <source>
        <dbReference type="ARBA" id="ARBA00004370"/>
    </source>
</evidence>
<evidence type="ECO:0000256" key="4">
    <source>
        <dbReference type="ARBA" id="ARBA00022553"/>
    </source>
</evidence>
<comment type="catalytic activity">
    <reaction evidence="1">
        <text>ATP + protein L-histidine = ADP + protein N-phospho-L-histidine.</text>
        <dbReference type="EC" id="2.7.13.3"/>
    </reaction>
</comment>
<evidence type="ECO:0000256" key="1">
    <source>
        <dbReference type="ARBA" id="ARBA00000085"/>
    </source>
</evidence>
<dbReference type="PANTHER" id="PTHR43065:SF46">
    <property type="entry name" value="C4-DICARBOXYLATE TRANSPORT SENSOR PROTEIN DCTB"/>
    <property type="match status" value="1"/>
</dbReference>
<dbReference type="SUPFAM" id="SSF55874">
    <property type="entry name" value="ATPase domain of HSP90 chaperone/DNA topoisomerase II/histidine kinase"/>
    <property type="match status" value="1"/>
</dbReference>
<keyword evidence="4" id="KW-0597">Phosphoprotein</keyword>
<keyword evidence="9" id="KW-0902">Two-component regulatory system</keyword>
<dbReference type="RefSeq" id="WP_155307300.1">
    <property type="nucleotide sequence ID" value="NZ_AP021875.1"/>
</dbReference>
<reference evidence="16 17" key="1">
    <citation type="submission" date="2019-11" db="EMBL/GenBank/DDBJ databases">
        <title>Comparative genomics of hydrocarbon-degrading Desulfosarcina strains.</title>
        <authorList>
            <person name="Watanabe M."/>
            <person name="Kojima H."/>
            <person name="Fukui M."/>
        </authorList>
    </citation>
    <scope>NUCLEOTIDE SEQUENCE [LARGE SCALE GENOMIC DNA]</scope>
    <source>
        <strain evidence="16 17">PP31</strain>
    </source>
</reference>
<dbReference type="PANTHER" id="PTHR43065">
    <property type="entry name" value="SENSOR HISTIDINE KINASE"/>
    <property type="match status" value="1"/>
</dbReference>
<evidence type="ECO:0000313" key="16">
    <source>
        <dbReference type="EMBL" id="BBO78691.1"/>
    </source>
</evidence>
<keyword evidence="8" id="KW-0067">ATP-binding</keyword>
<evidence type="ECO:0000313" key="17">
    <source>
        <dbReference type="Proteomes" id="UP000427769"/>
    </source>
</evidence>
<dbReference type="GO" id="GO:0016020">
    <property type="term" value="C:membrane"/>
    <property type="evidence" value="ECO:0007669"/>
    <property type="project" value="UniProtKB-SubCell"/>
</dbReference>
<dbReference type="PROSITE" id="PS50885">
    <property type="entry name" value="HAMP"/>
    <property type="match status" value="1"/>
</dbReference>
<dbReference type="InterPro" id="IPR036890">
    <property type="entry name" value="HATPase_C_sf"/>
</dbReference>
<keyword evidence="11" id="KW-1133">Transmembrane helix</keyword>